<sequence>MRIPTPRHVCGEENPSRIGAPSLPSPRARAGQWRPDDRGPSGEGREGKGRAGVDPPPAPPARCTGAPPRPRCRIMEPAAGGWAQGLWRACNWLMGAFFALAAFVQVNDPDAELWVVVYTIPAGLTLLVGLNPLVTGSFIWKSVCTIHILFCIVWAAGLAYNLLLHTKQNIFHEEEGRELFGLVIITAWMSLCHSSSENPAGGRIRLAIAIAVALFPFISWVYIYVNKEMRSSWPAHCKTVI</sequence>
<dbReference type="Ensembl" id="ENSSSCT00060040663.1">
    <property type="protein sequence ID" value="ENSSSCP00060017232.1"/>
    <property type="gene ID" value="ENSSSCG00060030102.1"/>
</dbReference>
<feature type="transmembrane region" description="Helical" evidence="2">
    <location>
        <begin position="89"/>
        <end position="107"/>
    </location>
</feature>
<evidence type="ECO:0000313" key="5">
    <source>
        <dbReference type="Proteomes" id="UP000314985"/>
    </source>
</evidence>
<dbReference type="Ensembl" id="ENSSSCT00030066310.1">
    <property type="protein sequence ID" value="ENSSSCP00030030372.1"/>
    <property type="gene ID" value="ENSSSCG00030047473.1"/>
</dbReference>
<dbReference type="Proteomes" id="UP000694720">
    <property type="component" value="Unplaced"/>
</dbReference>
<reference evidence="4" key="2">
    <citation type="submission" date="2025-05" db="UniProtKB">
        <authorList>
            <consortium name="Ensembl"/>
        </authorList>
    </citation>
    <scope>IDENTIFICATION</scope>
</reference>
<dbReference type="Proteomes" id="UP000694723">
    <property type="component" value="Unplaced"/>
</dbReference>
<dbReference type="Ensembl" id="ENSSSCT00040013379.1">
    <property type="protein sequence ID" value="ENSSSCP00040005082.1"/>
    <property type="gene ID" value="ENSSSCG00040010282.1"/>
</dbReference>
<organism evidence="4 5">
    <name type="scientific">Sus scrofa</name>
    <name type="common">Pig</name>
    <dbReference type="NCBI Taxonomy" id="9823"/>
    <lineage>
        <taxon>Eukaryota</taxon>
        <taxon>Metazoa</taxon>
        <taxon>Chordata</taxon>
        <taxon>Craniata</taxon>
        <taxon>Vertebrata</taxon>
        <taxon>Euteleostomi</taxon>
        <taxon>Mammalia</taxon>
        <taxon>Eutheria</taxon>
        <taxon>Laurasiatheria</taxon>
        <taxon>Artiodactyla</taxon>
        <taxon>Suina</taxon>
        <taxon>Suidae</taxon>
        <taxon>Sus</taxon>
    </lineage>
</organism>
<keyword evidence="2" id="KW-0812">Transmembrane</keyword>
<dbReference type="Ensembl" id="ENSSSCT00025105720.1">
    <property type="protein sequence ID" value="ENSSSCP00025047299.1"/>
    <property type="gene ID" value="ENSSSCG00025076342.1"/>
</dbReference>
<reference evidence="4 5" key="1">
    <citation type="submission" date="2017-08" db="EMBL/GenBank/DDBJ databases">
        <title>USMARCv1.0.</title>
        <authorList>
            <person name="Hannum G.I."/>
            <person name="Koren S."/>
            <person name="Schroeder S.G."/>
            <person name="Chin S.C."/>
            <person name="Nonneman D.J."/>
            <person name="Becker S.A."/>
            <person name="Rosen B.D."/>
            <person name="Bickhart D.M."/>
            <person name="Putnam N.H."/>
            <person name="Green R.E."/>
            <person name="Tuggle C.K."/>
            <person name="Liu H."/>
            <person name="Rohrer G.A."/>
            <person name="Warr A."/>
            <person name="Hall R."/>
            <person name="Kim K."/>
            <person name="Hume D.A."/>
            <person name="Talbot R."/>
            <person name="Chow W."/>
            <person name="Howe K."/>
            <person name="Schwartz A.S."/>
            <person name="Watson M."/>
            <person name="Archibald A.L."/>
            <person name="Phillippy A.M."/>
            <person name="Smith T.P.L."/>
        </authorList>
    </citation>
    <scope>NUCLEOTIDE SEQUENCE [LARGE SCALE GENOMIC DNA]</scope>
</reference>
<keyword evidence="2" id="KW-1133">Transmembrane helix</keyword>
<dbReference type="Proteomes" id="UP000694725">
    <property type="component" value="Unplaced"/>
</dbReference>
<dbReference type="InterPro" id="IPR029377">
    <property type="entry name" value="TMEM220"/>
</dbReference>
<feature type="transmembrane region" description="Helical" evidence="2">
    <location>
        <begin position="206"/>
        <end position="225"/>
    </location>
</feature>
<dbReference type="Ensembl" id="ENSSSCT00065018936.1">
    <property type="protein sequence ID" value="ENSSSCP00065007736.1"/>
    <property type="gene ID" value="ENSSSCG00065014238.1"/>
</dbReference>
<feature type="transmembrane region" description="Helical" evidence="2">
    <location>
        <begin position="113"/>
        <end position="134"/>
    </location>
</feature>
<dbReference type="Proteomes" id="UP000694724">
    <property type="component" value="Unplaced"/>
</dbReference>
<dbReference type="Proteomes" id="UP000694570">
    <property type="component" value="Unplaced"/>
</dbReference>
<dbReference type="Proteomes" id="UP000694728">
    <property type="component" value="Unplaced"/>
</dbReference>
<dbReference type="Ensembl" id="ENSSSCT00035066551.1">
    <property type="protein sequence ID" value="ENSSSCP00035026991.1"/>
    <property type="gene ID" value="ENSSSCG00035049937.1"/>
</dbReference>
<dbReference type="Proteomes" id="UP000694727">
    <property type="component" value="Unplaced"/>
</dbReference>
<dbReference type="Ensembl" id="ENSSSCT00045052084.1">
    <property type="protein sequence ID" value="ENSSSCP00045036246.1"/>
    <property type="gene ID" value="ENSSSCG00045030432.1"/>
</dbReference>
<keyword evidence="2" id="KW-0472">Membrane</keyword>
<dbReference type="Ensembl" id="ENSSSCT00055056340.1">
    <property type="protein sequence ID" value="ENSSSCP00055045017.1"/>
    <property type="gene ID" value="ENSSSCG00055028387.1"/>
</dbReference>
<dbReference type="Ensembl" id="ENSSSCT00070003965.1">
    <property type="protein sequence ID" value="ENSSSCP00070003285.1"/>
    <property type="gene ID" value="ENSSSCG00070002128.1"/>
</dbReference>
<dbReference type="PANTHER" id="PTHR34262:SF1">
    <property type="entry name" value="TRANSMEMBRANE PROTEIN 220"/>
    <property type="match status" value="1"/>
</dbReference>
<dbReference type="Ensembl" id="ENSSSCT00050030458.1">
    <property type="protein sequence ID" value="ENSSSCP00050012699.1"/>
    <property type="gene ID" value="ENSSSCG00050022557.1"/>
</dbReference>
<evidence type="ECO:0000256" key="1">
    <source>
        <dbReference type="SAM" id="MobiDB-lite"/>
    </source>
</evidence>
<dbReference type="Proteomes" id="UP000314985">
    <property type="component" value="Chromosome 12"/>
</dbReference>
<proteinExistence type="predicted"/>
<feature type="compositionally biased region" description="Basic and acidic residues" evidence="1">
    <location>
        <begin position="34"/>
        <end position="51"/>
    </location>
</feature>
<feature type="transmembrane region" description="Helical" evidence="2">
    <location>
        <begin position="146"/>
        <end position="164"/>
    </location>
</feature>
<protein>
    <submittedName>
        <fullName evidence="4">Transmembrane protein 220</fullName>
    </submittedName>
</protein>
<dbReference type="AlphaFoldDB" id="A0A4X1SMM6"/>
<accession>A0A4X1SMM6</accession>
<evidence type="ECO:0000313" key="4">
    <source>
        <dbReference type="Ensembl" id="ENSSSCP00070003285.1"/>
    </source>
</evidence>
<dbReference type="PANTHER" id="PTHR34262">
    <property type="entry name" value="TRANSMEMBRANE PROTEIN 220"/>
    <property type="match status" value="1"/>
</dbReference>
<dbReference type="Proteomes" id="UP000694571">
    <property type="component" value="Unplaced"/>
</dbReference>
<dbReference type="Pfam" id="PF15071">
    <property type="entry name" value="TMEM220"/>
    <property type="match status" value="1"/>
</dbReference>
<name>A0A4X1SMM6_PIG</name>
<evidence type="ECO:0000313" key="3">
    <source>
        <dbReference type="Ensembl" id="ENSSSCP00025047299.1"/>
    </source>
</evidence>
<evidence type="ECO:0000256" key="2">
    <source>
        <dbReference type="SAM" id="Phobius"/>
    </source>
</evidence>
<dbReference type="Proteomes" id="UP000694722">
    <property type="component" value="Unplaced"/>
</dbReference>
<gene>
    <name evidence="3" type="primary">TMEM220</name>
</gene>
<feature type="region of interest" description="Disordered" evidence="1">
    <location>
        <begin position="1"/>
        <end position="69"/>
    </location>
</feature>